<dbReference type="InterPro" id="IPR050508">
    <property type="entry name" value="Methyltransf_Superfamily"/>
</dbReference>
<feature type="domain" description="Methyltransferase" evidence="1">
    <location>
        <begin position="54"/>
        <end position="143"/>
    </location>
</feature>
<dbReference type="Gene3D" id="3.40.50.150">
    <property type="entry name" value="Vaccinia Virus protein VP39"/>
    <property type="match status" value="1"/>
</dbReference>
<dbReference type="EMBL" id="FUYG01000006">
    <property type="protein sequence ID" value="SKA97583.1"/>
    <property type="molecule type" value="Genomic_DNA"/>
</dbReference>
<evidence type="ECO:0000313" key="3">
    <source>
        <dbReference type="Proteomes" id="UP000189735"/>
    </source>
</evidence>
<dbReference type="PANTHER" id="PTHR42912">
    <property type="entry name" value="METHYLTRANSFERASE"/>
    <property type="match status" value="1"/>
</dbReference>
<reference evidence="3" key="1">
    <citation type="submission" date="2017-02" db="EMBL/GenBank/DDBJ databases">
        <authorList>
            <person name="Varghese N."/>
            <person name="Submissions S."/>
        </authorList>
    </citation>
    <scope>NUCLEOTIDE SEQUENCE [LARGE SCALE GENOMIC DNA]</scope>
    <source>
        <strain evidence="3">VKM Ac-2052</strain>
    </source>
</reference>
<dbReference type="Pfam" id="PF13649">
    <property type="entry name" value="Methyltransf_25"/>
    <property type="match status" value="1"/>
</dbReference>
<sequence length="208" mass="22030">MNRRAKGAGMNEVAEAYSGRAAEYIELLGSVGAMHPSDRELIGTWGDQLVSPAIDAGCGPGHWTNFLAARGVDIGGIDLTPAFVEHARAAYPGLRFATGSVEALDASDASLGGVLAWYSLIHHAPDAIGSALDEIARVLRPGGLLLVGFFEGAAVEPFDHAVTTAYRWPVAELSERLRASGFEVVETHTRTGLGYRPHAAIVARRLEV</sequence>
<keyword evidence="2" id="KW-0830">Ubiquinone</keyword>
<keyword evidence="2" id="KW-0489">Methyltransferase</keyword>
<gene>
    <name evidence="2" type="ORF">SAMN06295879_2390</name>
</gene>
<dbReference type="GO" id="GO:0032259">
    <property type="term" value="P:methylation"/>
    <property type="evidence" value="ECO:0007669"/>
    <property type="project" value="UniProtKB-KW"/>
</dbReference>
<dbReference type="InterPro" id="IPR029063">
    <property type="entry name" value="SAM-dependent_MTases_sf"/>
</dbReference>
<accession>A0A1T4Y7C6</accession>
<dbReference type="InterPro" id="IPR041698">
    <property type="entry name" value="Methyltransf_25"/>
</dbReference>
<dbReference type="SUPFAM" id="SSF53335">
    <property type="entry name" value="S-adenosyl-L-methionine-dependent methyltransferases"/>
    <property type="match status" value="1"/>
</dbReference>
<evidence type="ECO:0000259" key="1">
    <source>
        <dbReference type="Pfam" id="PF13649"/>
    </source>
</evidence>
<keyword evidence="2" id="KW-0808">Transferase</keyword>
<dbReference type="GO" id="GO:0008168">
    <property type="term" value="F:methyltransferase activity"/>
    <property type="evidence" value="ECO:0007669"/>
    <property type="project" value="UniProtKB-KW"/>
</dbReference>
<protein>
    <submittedName>
        <fullName evidence="2">Ubiquinone/menaquinone biosynthesis C-methylase UbiE</fullName>
    </submittedName>
</protein>
<organism evidence="2 3">
    <name type="scientific">Agreia bicolorata</name>
    <dbReference type="NCBI Taxonomy" id="110935"/>
    <lineage>
        <taxon>Bacteria</taxon>
        <taxon>Bacillati</taxon>
        <taxon>Actinomycetota</taxon>
        <taxon>Actinomycetes</taxon>
        <taxon>Micrococcales</taxon>
        <taxon>Microbacteriaceae</taxon>
        <taxon>Agreia</taxon>
    </lineage>
</organism>
<dbReference type="AlphaFoldDB" id="A0A1T4Y7C6"/>
<evidence type="ECO:0000313" key="2">
    <source>
        <dbReference type="EMBL" id="SKA97583.1"/>
    </source>
</evidence>
<dbReference type="CDD" id="cd02440">
    <property type="entry name" value="AdoMet_MTases"/>
    <property type="match status" value="1"/>
</dbReference>
<dbReference type="Proteomes" id="UP000189735">
    <property type="component" value="Unassembled WGS sequence"/>
</dbReference>
<name>A0A1T4Y7C6_9MICO</name>
<proteinExistence type="predicted"/>